<reference evidence="2 3" key="1">
    <citation type="submission" date="2024-09" db="EMBL/GenBank/DDBJ databases">
        <authorList>
            <person name="Lee S.D."/>
        </authorList>
    </citation>
    <scope>NUCLEOTIDE SEQUENCE [LARGE SCALE GENOMIC DNA]</scope>
    <source>
        <strain evidence="2 3">N8-3</strain>
    </source>
</reference>
<evidence type="ECO:0000313" key="3">
    <source>
        <dbReference type="Proteomes" id="UP001592531"/>
    </source>
</evidence>
<dbReference type="Proteomes" id="UP001592531">
    <property type="component" value="Unassembled WGS sequence"/>
</dbReference>
<sequence length="299" mass="31941">MDTPLLDFQVDVAGVVIGTGTQVPLSEVSGFGTPALRTADTDNPVGDGSFAGLDLLSARQVEIEAGIRTPSDPAAALDLLAQLQQVALDQDVRLVPGALAVLRAKMPGRPTRRLYGRVRGVDTATMSDVVHGWIPITVTFLATDPTWLDDVQQGLTLPLDITDEPSGFKAPVVAPITTGVSSPAERPGWVANSGNEATWPQLTITGPCSNPKVWIVETGRYLQLNLSLAAGERIDIDTRPGTRWVLRNGSGNAFTALTSGSRLDLFQLPPGRSEIRWTATDYTNTARLAMAWRDAYTGL</sequence>
<evidence type="ECO:0000313" key="2">
    <source>
        <dbReference type="EMBL" id="MFC1415426.1"/>
    </source>
</evidence>
<protein>
    <recommendedName>
        <fullName evidence="1">Siphovirus-type tail component C-terminal domain-containing protein</fullName>
    </recommendedName>
</protein>
<keyword evidence="3" id="KW-1185">Reference proteome</keyword>
<evidence type="ECO:0000259" key="1">
    <source>
        <dbReference type="Pfam" id="PF22768"/>
    </source>
</evidence>
<dbReference type="Pfam" id="PF22768">
    <property type="entry name" value="SPP1_Dit"/>
    <property type="match status" value="1"/>
</dbReference>
<dbReference type="Gene3D" id="2.60.120.860">
    <property type="match status" value="1"/>
</dbReference>
<name>A0ABV6VNW0_9ACTN</name>
<gene>
    <name evidence="2" type="ORF">ACEZDE_02010</name>
</gene>
<proteinExistence type="predicted"/>
<comment type="caution">
    <text evidence="2">The sequence shown here is derived from an EMBL/GenBank/DDBJ whole genome shotgun (WGS) entry which is preliminary data.</text>
</comment>
<dbReference type="EMBL" id="JBHFAB010000001">
    <property type="protein sequence ID" value="MFC1415426.1"/>
    <property type="molecule type" value="Genomic_DNA"/>
</dbReference>
<accession>A0ABV6VNW0</accession>
<organism evidence="2 3">
    <name type="scientific">Streptacidiphilus cavernicola</name>
    <dbReference type="NCBI Taxonomy" id="3342716"/>
    <lineage>
        <taxon>Bacteria</taxon>
        <taxon>Bacillati</taxon>
        <taxon>Actinomycetota</taxon>
        <taxon>Actinomycetes</taxon>
        <taxon>Kitasatosporales</taxon>
        <taxon>Streptomycetaceae</taxon>
        <taxon>Streptacidiphilus</taxon>
    </lineage>
</organism>
<dbReference type="RefSeq" id="WP_380531083.1">
    <property type="nucleotide sequence ID" value="NZ_JBHFAB010000001.1"/>
</dbReference>
<dbReference type="InterPro" id="IPR054738">
    <property type="entry name" value="Siphovirus-type_tail_C"/>
</dbReference>
<feature type="domain" description="Siphovirus-type tail component C-terminal" evidence="1">
    <location>
        <begin position="194"/>
        <end position="284"/>
    </location>
</feature>